<protein>
    <recommendedName>
        <fullName evidence="3">Nuclear transport factor 2 family protein</fullName>
    </recommendedName>
</protein>
<comment type="caution">
    <text evidence="1">The sequence shown here is derived from an EMBL/GenBank/DDBJ whole genome shotgun (WGS) entry which is preliminary data.</text>
</comment>
<evidence type="ECO:0000313" key="2">
    <source>
        <dbReference type="Proteomes" id="UP001259347"/>
    </source>
</evidence>
<name>A0ABU1SEM7_9MICO</name>
<dbReference type="Proteomes" id="UP001259347">
    <property type="component" value="Unassembled WGS sequence"/>
</dbReference>
<sequence length="169" mass="17850">MNAALETWKRGGIAADADLAVEAVSAGVVLISPLTDRFAFRGREEVRGILHAAFAVLDGISYDGQFSDGTEAVLFATARIGDRSLSECQRIRFDEDGLIDEVTLMMRPLPAATAFARALGPVLARQQGRRGTAAILTAAGALLDGVATSGDRTFMPMASPERASKTPRA</sequence>
<keyword evidence="2" id="KW-1185">Reference proteome</keyword>
<dbReference type="RefSeq" id="WP_310021448.1">
    <property type="nucleotide sequence ID" value="NZ_JAVDUM010000011.1"/>
</dbReference>
<dbReference type="Gene3D" id="3.10.450.50">
    <property type="match status" value="1"/>
</dbReference>
<gene>
    <name evidence="1" type="ORF">J2Y69_002643</name>
</gene>
<accession>A0ABU1SEM7</accession>
<dbReference type="InterPro" id="IPR032710">
    <property type="entry name" value="NTF2-like_dom_sf"/>
</dbReference>
<dbReference type="EMBL" id="JAVDUM010000011">
    <property type="protein sequence ID" value="MDR6868035.1"/>
    <property type="molecule type" value="Genomic_DNA"/>
</dbReference>
<evidence type="ECO:0000313" key="1">
    <source>
        <dbReference type="EMBL" id="MDR6868035.1"/>
    </source>
</evidence>
<organism evidence="1 2">
    <name type="scientific">Microbacterium resistens</name>
    <dbReference type="NCBI Taxonomy" id="156977"/>
    <lineage>
        <taxon>Bacteria</taxon>
        <taxon>Bacillati</taxon>
        <taxon>Actinomycetota</taxon>
        <taxon>Actinomycetes</taxon>
        <taxon>Micrococcales</taxon>
        <taxon>Microbacteriaceae</taxon>
        <taxon>Microbacterium</taxon>
    </lineage>
</organism>
<proteinExistence type="predicted"/>
<dbReference type="SUPFAM" id="SSF54427">
    <property type="entry name" value="NTF2-like"/>
    <property type="match status" value="1"/>
</dbReference>
<evidence type="ECO:0008006" key="3">
    <source>
        <dbReference type="Google" id="ProtNLM"/>
    </source>
</evidence>
<reference evidence="1 2" key="1">
    <citation type="submission" date="2023-07" db="EMBL/GenBank/DDBJ databases">
        <title>Sorghum-associated microbial communities from plants grown in Nebraska, USA.</title>
        <authorList>
            <person name="Schachtman D."/>
        </authorList>
    </citation>
    <scope>NUCLEOTIDE SEQUENCE [LARGE SCALE GENOMIC DNA]</scope>
    <source>
        <strain evidence="1 2">2980</strain>
    </source>
</reference>